<comment type="caution">
    <text evidence="1">The sequence shown here is derived from an EMBL/GenBank/DDBJ whole genome shotgun (WGS) entry which is preliminary data.</text>
</comment>
<evidence type="ECO:0000313" key="1">
    <source>
        <dbReference type="EMBL" id="MFH4978113.1"/>
    </source>
</evidence>
<evidence type="ECO:0000313" key="2">
    <source>
        <dbReference type="Proteomes" id="UP001608902"/>
    </source>
</evidence>
<name>A0ABD6EDN2_9BILA</name>
<accession>A0ABD6EDN2</accession>
<sequence>MITFNAMARANEETKQNILGLCTSPNTYFMKSIIGSSPKRDATLADRTRHADPLTAVVYSATDVTIELYSANEECSGRCLLDSLDISDSNVLDMVA</sequence>
<keyword evidence="2" id="KW-1185">Reference proteome</keyword>
<dbReference type="Proteomes" id="UP001608902">
    <property type="component" value="Unassembled WGS sequence"/>
</dbReference>
<dbReference type="AlphaFoldDB" id="A0ABD6EDN2"/>
<dbReference type="EMBL" id="JBGFUD010002874">
    <property type="protein sequence ID" value="MFH4978113.1"/>
    <property type="molecule type" value="Genomic_DNA"/>
</dbReference>
<reference evidence="1 2" key="1">
    <citation type="submission" date="2024-08" db="EMBL/GenBank/DDBJ databases">
        <title>Gnathostoma spinigerum genome.</title>
        <authorList>
            <person name="Gonzalez-Bertolin B."/>
            <person name="Monzon S."/>
            <person name="Zaballos A."/>
            <person name="Jimenez P."/>
            <person name="Dekumyoy P."/>
            <person name="Varona S."/>
            <person name="Cuesta I."/>
            <person name="Sumanam S."/>
            <person name="Adisakwattana P."/>
            <person name="Gasser R.B."/>
            <person name="Hernandez-Gonzalez A."/>
            <person name="Young N.D."/>
            <person name="Perteguer M.J."/>
        </authorList>
    </citation>
    <scope>NUCLEOTIDE SEQUENCE [LARGE SCALE GENOMIC DNA]</scope>
    <source>
        <strain evidence="1">AL3</strain>
        <tissue evidence="1">Liver</tissue>
    </source>
</reference>
<gene>
    <name evidence="1" type="ORF">AB6A40_004822</name>
</gene>
<organism evidence="1 2">
    <name type="scientific">Gnathostoma spinigerum</name>
    <dbReference type="NCBI Taxonomy" id="75299"/>
    <lineage>
        <taxon>Eukaryota</taxon>
        <taxon>Metazoa</taxon>
        <taxon>Ecdysozoa</taxon>
        <taxon>Nematoda</taxon>
        <taxon>Chromadorea</taxon>
        <taxon>Rhabditida</taxon>
        <taxon>Spirurina</taxon>
        <taxon>Gnathostomatomorpha</taxon>
        <taxon>Gnathostomatoidea</taxon>
        <taxon>Gnathostomatidae</taxon>
        <taxon>Gnathostoma</taxon>
    </lineage>
</organism>
<proteinExistence type="predicted"/>
<protein>
    <submittedName>
        <fullName evidence="1">Uncharacterized protein</fullName>
    </submittedName>
</protein>